<name>A0A1H6FXT1_THEAL</name>
<dbReference type="AlphaFoldDB" id="A0A1H6FXT1"/>
<dbReference type="InterPro" id="IPR010708">
    <property type="entry name" value="5'(3')-deoxyribonucleotidase"/>
</dbReference>
<dbReference type="STRING" id="29539.SAMN02745716_1839"/>
<dbReference type="OrthoDB" id="5416124at2"/>
<accession>A0A1H6FXT1</accession>
<dbReference type="GO" id="GO:0008253">
    <property type="term" value="F:5'-nucleotidase activity"/>
    <property type="evidence" value="ECO:0007669"/>
    <property type="project" value="InterPro"/>
</dbReference>
<feature type="active site" description="Nucleophile" evidence="2">
    <location>
        <position position="16"/>
    </location>
</feature>
<dbReference type="InterPro" id="IPR052419">
    <property type="entry name" value="5_3-deoxyribonucleotidase-like"/>
</dbReference>
<organism evidence="3 4">
    <name type="scientific">Thermoleophilum album</name>
    <dbReference type="NCBI Taxonomy" id="29539"/>
    <lineage>
        <taxon>Bacteria</taxon>
        <taxon>Bacillati</taxon>
        <taxon>Actinomycetota</taxon>
        <taxon>Thermoleophilia</taxon>
        <taxon>Thermoleophilales</taxon>
        <taxon>Thermoleophilaceae</taxon>
        <taxon>Thermoleophilum</taxon>
    </lineage>
</organism>
<evidence type="ECO:0000256" key="2">
    <source>
        <dbReference type="PIRSR" id="PIRSR610708-1"/>
    </source>
</evidence>
<dbReference type="SUPFAM" id="SSF56784">
    <property type="entry name" value="HAD-like"/>
    <property type="match status" value="1"/>
</dbReference>
<reference evidence="4" key="1">
    <citation type="submission" date="2016-10" db="EMBL/GenBank/DDBJ databases">
        <authorList>
            <person name="Varghese N."/>
            <person name="Submissions S."/>
        </authorList>
    </citation>
    <scope>NUCLEOTIDE SEQUENCE [LARGE SCALE GENOMIC DNA]</scope>
    <source>
        <strain evidence="4">ATCC 35263</strain>
    </source>
</reference>
<dbReference type="PANTHER" id="PTHR35134:SF2">
    <property type="entry name" value="NUCLEOTIDASE YQFW-RELATED"/>
    <property type="match status" value="1"/>
</dbReference>
<dbReference type="PANTHER" id="PTHR35134">
    <property type="entry name" value="NUCLEOTIDASE YQFW-RELATED"/>
    <property type="match status" value="1"/>
</dbReference>
<dbReference type="RefSeq" id="WP_143038677.1">
    <property type="nucleotide sequence ID" value="NZ_FNWJ01000002.1"/>
</dbReference>
<evidence type="ECO:0000313" key="4">
    <source>
        <dbReference type="Proteomes" id="UP000222056"/>
    </source>
</evidence>
<sequence>MSGSADGNLPMRVAIDIDSTLHDYWRILARIARDRYGVDLRYEEQRDWQISALAGDALVHCVEESHSDENVLSAEPYPQAVETVRAWKQRGHWIQITSHRRESARLATAQWLERIGLPYDDLHCSFDKVTRCVELGVELLIDDSPVNLVRAHEAGIRVATLLHPWNEEVVETFGFTAARDWRELRAKLADLLE</sequence>
<comment type="similarity">
    <text evidence="1">Belongs to the 5'(3')-deoxyribonucleotidase family.</text>
</comment>
<dbReference type="Gene3D" id="3.40.50.1000">
    <property type="entry name" value="HAD superfamily/HAD-like"/>
    <property type="match status" value="1"/>
</dbReference>
<dbReference type="EMBL" id="FNWJ01000002">
    <property type="protein sequence ID" value="SEH15090.1"/>
    <property type="molecule type" value="Genomic_DNA"/>
</dbReference>
<keyword evidence="4" id="KW-1185">Reference proteome</keyword>
<dbReference type="GO" id="GO:0009264">
    <property type="term" value="P:deoxyribonucleotide catabolic process"/>
    <property type="evidence" value="ECO:0007669"/>
    <property type="project" value="InterPro"/>
</dbReference>
<evidence type="ECO:0000313" key="3">
    <source>
        <dbReference type="EMBL" id="SEH15090.1"/>
    </source>
</evidence>
<dbReference type="Pfam" id="PF06941">
    <property type="entry name" value="NT5C"/>
    <property type="match status" value="1"/>
</dbReference>
<proteinExistence type="inferred from homology"/>
<gene>
    <name evidence="3" type="ORF">SAMN02745716_1839</name>
</gene>
<evidence type="ECO:0008006" key="5">
    <source>
        <dbReference type="Google" id="ProtNLM"/>
    </source>
</evidence>
<dbReference type="InterPro" id="IPR023214">
    <property type="entry name" value="HAD_sf"/>
</dbReference>
<evidence type="ECO:0000256" key="1">
    <source>
        <dbReference type="ARBA" id="ARBA00009589"/>
    </source>
</evidence>
<dbReference type="InterPro" id="IPR036412">
    <property type="entry name" value="HAD-like_sf"/>
</dbReference>
<protein>
    <recommendedName>
        <fullName evidence="5">Nucleotidase</fullName>
    </recommendedName>
</protein>
<feature type="active site" description="Proton donor" evidence="2">
    <location>
        <position position="18"/>
    </location>
</feature>
<dbReference type="Proteomes" id="UP000222056">
    <property type="component" value="Unassembled WGS sequence"/>
</dbReference>